<keyword evidence="4 10" id="KW-0812">Transmembrane</keyword>
<accession>A0ABU0IF28</accession>
<feature type="transmembrane region" description="Helical" evidence="10">
    <location>
        <begin position="219"/>
        <end position="236"/>
    </location>
</feature>
<dbReference type="EMBL" id="JAUSWH010000007">
    <property type="protein sequence ID" value="MDQ0456263.1"/>
    <property type="molecule type" value="Genomic_DNA"/>
</dbReference>
<feature type="transmembrane region" description="Helical" evidence="10">
    <location>
        <begin position="52"/>
        <end position="73"/>
    </location>
</feature>
<feature type="region of interest" description="Disordered" evidence="9">
    <location>
        <begin position="1"/>
        <end position="42"/>
    </location>
</feature>
<dbReference type="RefSeq" id="WP_307158453.1">
    <property type="nucleotide sequence ID" value="NZ_JAUSWH010000007.1"/>
</dbReference>
<evidence type="ECO:0000256" key="1">
    <source>
        <dbReference type="ARBA" id="ARBA00004141"/>
    </source>
</evidence>
<feature type="transmembrane region" description="Helical" evidence="10">
    <location>
        <begin position="187"/>
        <end position="213"/>
    </location>
</feature>
<dbReference type="PANTHER" id="PTHR11562:SF17">
    <property type="entry name" value="RE54080P-RELATED"/>
    <property type="match status" value="1"/>
</dbReference>
<evidence type="ECO:0000256" key="10">
    <source>
        <dbReference type="SAM" id="Phobius"/>
    </source>
</evidence>
<dbReference type="InterPro" id="IPR027469">
    <property type="entry name" value="Cation_efflux_TMD_sf"/>
</dbReference>
<feature type="transmembrane region" description="Helical" evidence="10">
    <location>
        <begin position="85"/>
        <end position="103"/>
    </location>
</feature>
<evidence type="ECO:0000256" key="7">
    <source>
        <dbReference type="ARBA" id="ARBA00023065"/>
    </source>
</evidence>
<feature type="compositionally biased region" description="Basic residues" evidence="9">
    <location>
        <begin position="1"/>
        <end position="36"/>
    </location>
</feature>
<organism evidence="13 14">
    <name type="scientific">Rhizobium paknamense</name>
    <dbReference type="NCBI Taxonomy" id="1206817"/>
    <lineage>
        <taxon>Bacteria</taxon>
        <taxon>Pseudomonadati</taxon>
        <taxon>Pseudomonadota</taxon>
        <taxon>Alphaproteobacteria</taxon>
        <taxon>Hyphomicrobiales</taxon>
        <taxon>Rhizobiaceae</taxon>
        <taxon>Rhizobium/Agrobacterium group</taxon>
        <taxon>Rhizobium</taxon>
    </lineage>
</organism>
<evidence type="ECO:0000256" key="6">
    <source>
        <dbReference type="ARBA" id="ARBA00022989"/>
    </source>
</evidence>
<comment type="similarity">
    <text evidence="2">Belongs to the cation diffusion facilitator (CDF) transporter (TC 2.A.4) family. SLC30A subfamily.</text>
</comment>
<feature type="transmembrane region" description="Helical" evidence="10">
    <location>
        <begin position="115"/>
        <end position="139"/>
    </location>
</feature>
<dbReference type="InterPro" id="IPR036837">
    <property type="entry name" value="Cation_efflux_CTD_sf"/>
</dbReference>
<keyword evidence="14" id="KW-1185">Reference proteome</keyword>
<name>A0ABU0IF28_9HYPH</name>
<evidence type="ECO:0000256" key="3">
    <source>
        <dbReference type="ARBA" id="ARBA00022448"/>
    </source>
</evidence>
<dbReference type="Pfam" id="PF01545">
    <property type="entry name" value="Cation_efflux"/>
    <property type="match status" value="1"/>
</dbReference>
<dbReference type="InterPro" id="IPR027470">
    <property type="entry name" value="Cation_efflux_CTD"/>
</dbReference>
<dbReference type="Pfam" id="PF16916">
    <property type="entry name" value="ZT_dimer"/>
    <property type="match status" value="1"/>
</dbReference>
<dbReference type="PANTHER" id="PTHR11562">
    <property type="entry name" value="CATION EFFLUX PROTEIN/ ZINC TRANSPORTER"/>
    <property type="match status" value="1"/>
</dbReference>
<feature type="domain" description="Cation efflux protein cytoplasmic" evidence="12">
    <location>
        <begin position="248"/>
        <end position="322"/>
    </location>
</feature>
<evidence type="ECO:0000256" key="2">
    <source>
        <dbReference type="ARBA" id="ARBA00008873"/>
    </source>
</evidence>
<evidence type="ECO:0000259" key="12">
    <source>
        <dbReference type="Pfam" id="PF16916"/>
    </source>
</evidence>
<sequence>MSISNHRHSHVGHPHAGHAHHGHDHHDHHHDHHGHSHGGLGHGHAPASFGRAFAIGIALNIVFVATEAGYGFYANSTALLADAGHNLSDVLGLIVAWVAVALGKRLPTARYTYGLGASSILAALVNAMLLLVAIGAIAWEAVHRFYEPAPVEGVTVMIVAGIGIFVNGITAWLFASGSKHDLNIRGAYLHMMADAAVSAGVVIAGLLIIYTGWSWVDPAVSLVIVVVIFIGTWGLLKGSVALSLQAVPSGVDAAAVRAFLAGLPGVSALHDMHIWPISTSQTALTAHLVMPEHQGSADAFLDKVQDELLRRFGIDHATLQIETGEMACRLAPDHVI</sequence>
<dbReference type="InterPro" id="IPR002524">
    <property type="entry name" value="Cation_efflux"/>
</dbReference>
<gene>
    <name evidence="13" type="ORF">QO005_002604</name>
</gene>
<dbReference type="SUPFAM" id="SSF161111">
    <property type="entry name" value="Cation efflux protein transmembrane domain-like"/>
    <property type="match status" value="1"/>
</dbReference>
<evidence type="ECO:0000313" key="14">
    <source>
        <dbReference type="Proteomes" id="UP001235269"/>
    </source>
</evidence>
<evidence type="ECO:0000256" key="4">
    <source>
        <dbReference type="ARBA" id="ARBA00022692"/>
    </source>
</evidence>
<proteinExistence type="inferred from homology"/>
<evidence type="ECO:0000313" key="13">
    <source>
        <dbReference type="EMBL" id="MDQ0456263.1"/>
    </source>
</evidence>
<keyword evidence="3" id="KW-0813">Transport</keyword>
<keyword evidence="5" id="KW-0864">Zinc transport</keyword>
<evidence type="ECO:0000256" key="9">
    <source>
        <dbReference type="SAM" id="MobiDB-lite"/>
    </source>
</evidence>
<dbReference type="InterPro" id="IPR050681">
    <property type="entry name" value="CDF/SLC30A"/>
</dbReference>
<evidence type="ECO:0000256" key="8">
    <source>
        <dbReference type="ARBA" id="ARBA00023136"/>
    </source>
</evidence>
<dbReference type="Gene3D" id="1.20.1510.10">
    <property type="entry name" value="Cation efflux protein transmembrane domain"/>
    <property type="match status" value="1"/>
</dbReference>
<feature type="domain" description="Cation efflux protein transmembrane" evidence="11">
    <location>
        <begin position="55"/>
        <end position="240"/>
    </location>
</feature>
<keyword evidence="5" id="KW-0862">Zinc</keyword>
<reference evidence="13 14" key="1">
    <citation type="submission" date="2023-07" db="EMBL/GenBank/DDBJ databases">
        <title>Genomic Encyclopedia of Type Strains, Phase IV (KMG-IV): sequencing the most valuable type-strain genomes for metagenomic binning, comparative biology and taxonomic classification.</title>
        <authorList>
            <person name="Goeker M."/>
        </authorList>
    </citation>
    <scope>NUCLEOTIDE SEQUENCE [LARGE SCALE GENOMIC DNA]</scope>
    <source>
        <strain evidence="13 14">DSM 100301</strain>
    </source>
</reference>
<dbReference type="NCBIfam" id="TIGR01297">
    <property type="entry name" value="CDF"/>
    <property type="match status" value="1"/>
</dbReference>
<protein>
    <submittedName>
        <fullName evidence="13">Cobalt-zinc-cadmium efflux system protein</fullName>
    </submittedName>
</protein>
<keyword evidence="8 10" id="KW-0472">Membrane</keyword>
<dbReference type="SUPFAM" id="SSF160240">
    <property type="entry name" value="Cation efflux protein cytoplasmic domain-like"/>
    <property type="match status" value="1"/>
</dbReference>
<comment type="subcellular location">
    <subcellularLocation>
        <location evidence="1">Membrane</location>
        <topology evidence="1">Multi-pass membrane protein</topology>
    </subcellularLocation>
</comment>
<evidence type="ECO:0000256" key="5">
    <source>
        <dbReference type="ARBA" id="ARBA00022906"/>
    </source>
</evidence>
<keyword evidence="7" id="KW-0406">Ion transport</keyword>
<keyword evidence="6 10" id="KW-1133">Transmembrane helix</keyword>
<dbReference type="InterPro" id="IPR058533">
    <property type="entry name" value="Cation_efflux_TM"/>
</dbReference>
<feature type="transmembrane region" description="Helical" evidence="10">
    <location>
        <begin position="154"/>
        <end position="175"/>
    </location>
</feature>
<comment type="caution">
    <text evidence="13">The sequence shown here is derived from an EMBL/GenBank/DDBJ whole genome shotgun (WGS) entry which is preliminary data.</text>
</comment>
<evidence type="ECO:0000259" key="11">
    <source>
        <dbReference type="Pfam" id="PF01545"/>
    </source>
</evidence>
<dbReference type="Proteomes" id="UP001235269">
    <property type="component" value="Unassembled WGS sequence"/>
</dbReference>